<evidence type="ECO:0000313" key="6">
    <source>
        <dbReference type="Proteomes" id="UP000228987"/>
    </source>
</evidence>
<dbReference type="InterPro" id="IPR050498">
    <property type="entry name" value="Ycf3"/>
</dbReference>
<gene>
    <name evidence="5" type="ORF">COA71_06285</name>
</gene>
<evidence type="ECO:0000256" key="2">
    <source>
        <dbReference type="ARBA" id="ARBA00022803"/>
    </source>
</evidence>
<dbReference type="Proteomes" id="UP000228987">
    <property type="component" value="Unassembled WGS sequence"/>
</dbReference>
<reference evidence="6" key="1">
    <citation type="submission" date="2017-08" db="EMBL/GenBank/DDBJ databases">
        <title>A dynamic microbial community with high functional redundancy inhabits the cold, oxic subseafloor aquifer.</title>
        <authorList>
            <person name="Tully B.J."/>
            <person name="Wheat C.G."/>
            <person name="Glazer B.T."/>
            <person name="Huber J.A."/>
        </authorList>
    </citation>
    <scope>NUCLEOTIDE SEQUENCE [LARGE SCALE GENOMIC DNA]</scope>
</reference>
<evidence type="ECO:0000256" key="4">
    <source>
        <dbReference type="SAM" id="SignalP"/>
    </source>
</evidence>
<keyword evidence="4" id="KW-0732">Signal</keyword>
<sequence>MNKRLLSSLGILLLSLGVEAQEFSNTPDLQINFDEPNWVFDVSTEVMEEREPRLDPNESVLGDALRPLLNNGDYQASALLMETAIADGAVLSPALQHILGQVYMALQDNSNAKQAFLNAIDVMPNFTRAHQRLGLIYLQEQAYDNARTHLSKTIELGAADAETYGQLAFANLQDYSAWSAINGYQQALLLEPDNQQWQQGLLFSLISAKHFPAAQALIDEMLSKDQDNRELWLQSSNIALNNDAPLSALTRLEIALKMGASSENDAANQIIAAQLHLQYGSTARAVDLMLASLDASTEYYSTIEEAIAWLIYNQQWQESERLISAGLESWNNLSPLQESKLLSHRGALALSQNNSDDASTYLNQAVELDPANGEALLSLADLQASQQRYIQAALLYTRAESIEAFQERALLGHAQLAIDQGDYRQAVELLNRALIANPARQDLDQNIQTLNRIILNEN</sequence>
<dbReference type="PANTHER" id="PTHR44858">
    <property type="entry name" value="TETRATRICOPEPTIDE REPEAT PROTEIN 6"/>
    <property type="match status" value="1"/>
</dbReference>
<dbReference type="PROSITE" id="PS50005">
    <property type="entry name" value="TPR"/>
    <property type="match status" value="4"/>
</dbReference>
<dbReference type="EMBL" id="NVWI01000003">
    <property type="protein sequence ID" value="PCJ42193.1"/>
    <property type="molecule type" value="Genomic_DNA"/>
</dbReference>
<name>A0A2A5CEN2_9GAMM</name>
<keyword evidence="2 3" id="KW-0802">TPR repeat</keyword>
<dbReference type="InterPro" id="IPR019734">
    <property type="entry name" value="TPR_rpt"/>
</dbReference>
<comment type="caution">
    <text evidence="5">The sequence shown here is derived from an EMBL/GenBank/DDBJ whole genome shotgun (WGS) entry which is preliminary data.</text>
</comment>
<dbReference type="SUPFAM" id="SSF48452">
    <property type="entry name" value="TPR-like"/>
    <property type="match status" value="2"/>
</dbReference>
<evidence type="ECO:0000256" key="1">
    <source>
        <dbReference type="ARBA" id="ARBA00022737"/>
    </source>
</evidence>
<feature type="repeat" description="TPR" evidence="3">
    <location>
        <begin position="339"/>
        <end position="372"/>
    </location>
</feature>
<protein>
    <submittedName>
        <fullName evidence="5">Uncharacterized protein</fullName>
    </submittedName>
</protein>
<dbReference type="PANTHER" id="PTHR44858:SF1">
    <property type="entry name" value="UDP-N-ACETYLGLUCOSAMINE--PEPTIDE N-ACETYLGLUCOSAMINYLTRANSFERASE SPINDLY-RELATED"/>
    <property type="match status" value="1"/>
</dbReference>
<keyword evidence="1" id="KW-0677">Repeat</keyword>
<accession>A0A2A5CEN2</accession>
<evidence type="ECO:0000313" key="5">
    <source>
        <dbReference type="EMBL" id="PCJ42193.1"/>
    </source>
</evidence>
<dbReference type="AlphaFoldDB" id="A0A2A5CEN2"/>
<dbReference type="Pfam" id="PF13432">
    <property type="entry name" value="TPR_16"/>
    <property type="match status" value="3"/>
</dbReference>
<evidence type="ECO:0000256" key="3">
    <source>
        <dbReference type="PROSITE-ProRule" id="PRU00339"/>
    </source>
</evidence>
<feature type="signal peptide" evidence="4">
    <location>
        <begin position="1"/>
        <end position="20"/>
    </location>
</feature>
<dbReference type="Gene3D" id="1.25.40.10">
    <property type="entry name" value="Tetratricopeptide repeat domain"/>
    <property type="match status" value="3"/>
</dbReference>
<dbReference type="SMART" id="SM00028">
    <property type="entry name" value="TPR"/>
    <property type="match status" value="6"/>
</dbReference>
<organism evidence="5 6">
    <name type="scientific">SAR86 cluster bacterium</name>
    <dbReference type="NCBI Taxonomy" id="2030880"/>
    <lineage>
        <taxon>Bacteria</taxon>
        <taxon>Pseudomonadati</taxon>
        <taxon>Pseudomonadota</taxon>
        <taxon>Gammaproteobacteria</taxon>
        <taxon>SAR86 cluster</taxon>
    </lineage>
</organism>
<proteinExistence type="predicted"/>
<feature type="repeat" description="TPR" evidence="3">
    <location>
        <begin position="407"/>
        <end position="440"/>
    </location>
</feature>
<dbReference type="InterPro" id="IPR011990">
    <property type="entry name" value="TPR-like_helical_dom_sf"/>
</dbReference>
<feature type="chain" id="PRO_5013014899" evidence="4">
    <location>
        <begin position="21"/>
        <end position="458"/>
    </location>
</feature>
<feature type="repeat" description="TPR" evidence="3">
    <location>
        <begin position="127"/>
        <end position="160"/>
    </location>
</feature>
<feature type="repeat" description="TPR" evidence="3">
    <location>
        <begin position="93"/>
        <end position="126"/>
    </location>
</feature>